<feature type="compositionally biased region" description="Polar residues" evidence="2">
    <location>
        <begin position="259"/>
        <end position="271"/>
    </location>
</feature>
<feature type="compositionally biased region" description="Polar residues" evidence="2">
    <location>
        <begin position="155"/>
        <end position="172"/>
    </location>
</feature>
<dbReference type="SMART" id="SM00028">
    <property type="entry name" value="TPR"/>
    <property type="match status" value="5"/>
</dbReference>
<feature type="compositionally biased region" description="Polar residues" evidence="2">
    <location>
        <begin position="65"/>
        <end position="80"/>
    </location>
</feature>
<dbReference type="SUPFAM" id="SSF81901">
    <property type="entry name" value="HCP-like"/>
    <property type="match status" value="1"/>
</dbReference>
<feature type="region of interest" description="Disordered" evidence="2">
    <location>
        <begin position="62"/>
        <end position="100"/>
    </location>
</feature>
<feature type="compositionally biased region" description="Polar residues" evidence="2">
    <location>
        <begin position="338"/>
        <end position="364"/>
    </location>
</feature>
<protein>
    <submittedName>
        <fullName evidence="3">General transcription factor 3C polypeptide 3</fullName>
    </submittedName>
</protein>
<proteinExistence type="predicted"/>
<feature type="compositionally biased region" description="Basic and acidic residues" evidence="2">
    <location>
        <begin position="429"/>
        <end position="438"/>
    </location>
</feature>
<dbReference type="GO" id="GO:0006383">
    <property type="term" value="P:transcription by RNA polymerase III"/>
    <property type="evidence" value="ECO:0007669"/>
    <property type="project" value="InterPro"/>
</dbReference>
<dbReference type="InterPro" id="IPR019734">
    <property type="entry name" value="TPR_rpt"/>
</dbReference>
<comment type="caution">
    <text evidence="3">The sequence shown here is derived from an EMBL/GenBank/DDBJ whole genome shotgun (WGS) entry which is preliminary data.</text>
</comment>
<accession>A0A1R1YLR2</accession>
<feature type="repeat" description="TPR" evidence="1">
    <location>
        <begin position="797"/>
        <end position="830"/>
    </location>
</feature>
<dbReference type="PANTHER" id="PTHR23082:SF0">
    <property type="entry name" value="GENERAL TRANSCRIPTION FACTOR 3C POLYPEPTIDE 3"/>
    <property type="match status" value="1"/>
</dbReference>
<keyword evidence="1" id="KW-0802">TPR repeat</keyword>
<dbReference type="AlphaFoldDB" id="A0A1R1YLR2"/>
<dbReference type="InterPro" id="IPR039340">
    <property type="entry name" value="Tfc4/TFIIIC-102/Sfc4"/>
</dbReference>
<organism evidence="3 4">
    <name type="scientific">Smittium culicis</name>
    <dbReference type="NCBI Taxonomy" id="133412"/>
    <lineage>
        <taxon>Eukaryota</taxon>
        <taxon>Fungi</taxon>
        <taxon>Fungi incertae sedis</taxon>
        <taxon>Zoopagomycota</taxon>
        <taxon>Kickxellomycotina</taxon>
        <taxon>Harpellomycetes</taxon>
        <taxon>Harpellales</taxon>
        <taxon>Legeriomycetaceae</taxon>
        <taxon>Smittium</taxon>
    </lineage>
</organism>
<dbReference type="GO" id="GO:0000127">
    <property type="term" value="C:transcription factor TFIIIC complex"/>
    <property type="evidence" value="ECO:0007669"/>
    <property type="project" value="TreeGrafter"/>
</dbReference>
<feature type="repeat" description="TPR" evidence="1">
    <location>
        <begin position="527"/>
        <end position="560"/>
    </location>
</feature>
<evidence type="ECO:0000313" key="3">
    <source>
        <dbReference type="EMBL" id="OMJ27851.1"/>
    </source>
</evidence>
<evidence type="ECO:0000256" key="1">
    <source>
        <dbReference type="PROSITE-ProRule" id="PRU00339"/>
    </source>
</evidence>
<dbReference type="PROSITE" id="PS50005">
    <property type="entry name" value="TPR"/>
    <property type="match status" value="2"/>
</dbReference>
<dbReference type="Proteomes" id="UP000187429">
    <property type="component" value="Unassembled WGS sequence"/>
</dbReference>
<dbReference type="PANTHER" id="PTHR23082">
    <property type="entry name" value="TRANSCRIPTION INITIATION FACTOR IIIC TFIIIC , POLYPEPTIDE 3-RELATED"/>
    <property type="match status" value="1"/>
</dbReference>
<feature type="region of interest" description="Disordered" evidence="2">
    <location>
        <begin position="429"/>
        <end position="452"/>
    </location>
</feature>
<keyword evidence="4" id="KW-1185">Reference proteome</keyword>
<feature type="region of interest" description="Disordered" evidence="2">
    <location>
        <begin position="155"/>
        <end position="364"/>
    </location>
</feature>
<dbReference type="InterPro" id="IPR011990">
    <property type="entry name" value="TPR-like_helical_dom_sf"/>
</dbReference>
<name>A0A1R1YLR2_9FUNG</name>
<dbReference type="Gene3D" id="1.25.40.10">
    <property type="entry name" value="Tetratricopeptide repeat domain"/>
    <property type="match status" value="2"/>
</dbReference>
<feature type="compositionally biased region" description="Polar residues" evidence="2">
    <location>
        <begin position="316"/>
        <end position="327"/>
    </location>
</feature>
<dbReference type="OrthoDB" id="9991317at2759"/>
<evidence type="ECO:0000313" key="4">
    <source>
        <dbReference type="Proteomes" id="UP000187429"/>
    </source>
</evidence>
<dbReference type="EMBL" id="LSSM01000806">
    <property type="protein sequence ID" value="OMJ27851.1"/>
    <property type="molecule type" value="Genomic_DNA"/>
</dbReference>
<feature type="compositionally biased region" description="Low complexity" evidence="2">
    <location>
        <begin position="189"/>
        <end position="258"/>
    </location>
</feature>
<reference evidence="4" key="1">
    <citation type="submission" date="2017-01" db="EMBL/GenBank/DDBJ databases">
        <authorList>
            <person name="Wang Y."/>
            <person name="White M."/>
            <person name="Kvist S."/>
            <person name="Moncalvo J.-M."/>
        </authorList>
    </citation>
    <scope>NUCLEOTIDE SEQUENCE [LARGE SCALE GENOMIC DNA]</scope>
    <source>
        <strain evidence="4">ID-206-W2</strain>
    </source>
</reference>
<feature type="region of interest" description="Disordered" evidence="2">
    <location>
        <begin position="112"/>
        <end position="139"/>
    </location>
</feature>
<evidence type="ECO:0000256" key="2">
    <source>
        <dbReference type="SAM" id="MobiDB-lite"/>
    </source>
</evidence>
<feature type="compositionally biased region" description="Low complexity" evidence="2">
    <location>
        <begin position="283"/>
        <end position="308"/>
    </location>
</feature>
<gene>
    <name evidence="3" type="ORF">AYI69_g2697</name>
</gene>
<sequence>MGDSNKSPQPEEAGSSDNVISYEQIEKLFGNVFSNVDSVSMTDDIYKSDVNFEDLQNILADFSKDNNSSNTSAKPSNNVLYDSDSDSLPMPIPPKKFSNNLSSNINSESYAFNSGGSSDSDFPPKYPKSIRNHDLSSSPKLDIDTAFLKDIFDTSNSQKYSPKNNNYTSPHGSESFDLVKNLSEDFSESNDSPDNSNDSDNPSDSYNSLSQNSHSSALRIPTPENTSPSSRPTRSLRKSTIMQKKSPSVTPTKKTIPSNIPNKKITSSTEKSPLKTRTLKPKSNNVSNLNSSDTSSNINSSSNSDSSDVPAYLDNIDSSDSDFQASDYSDYELHNDHSPPNQKSSHKSQIPSPASNHQKKTGNSSLLERLYDYSDYSADSDTDSDSDVDAIQDNFMANLRNFGISKIKGVKKNPLAKMKKNQKDNLEFFFDSDEKSGESSDQDSSSDERNIEEDAWKSVEEIVNFKQDDLDIINKKKSKKKKKSISKKIDPEIQNLLGQANLFYVNKEPQKSIILLKEVIRMDPGVSQAWHTLALIQEEAGDSDRALKLYLMSAHLAPSDPVLWKRIASLFSEKMDSYKIELEKLVGSKADSLISGVEVVASADALEAAKKYDIARDQTLYCLGKACLADKKDLKVWLQRLSLFEQLQNNQMIGICYSGILKIQPLNINLIRKALPLFVHSLNDTNQPIKWLSILIKYYWFINRRKKSKPLSAKKFSYSDLNMLIELRIVREEYEEAISDLKRGSRLIQGRANELYWEPLELADNKDLEFSQDSNALPIELTKHFESLFELPVDGYADLFQDVANTYYQKKMFHEALSVYKKVVKCDEYNNCVVWAQMALLYKEINNFHCAIIYAKYAVEEDENEVPMRVFLCEMYEKVGDIDSAIKMFSEGIL</sequence>